<dbReference type="PANTHER" id="PTHR43677">
    <property type="entry name" value="SHORT-CHAIN DEHYDROGENASE/REDUCTASE"/>
    <property type="match status" value="1"/>
</dbReference>
<dbReference type="SUPFAM" id="SSF51735">
    <property type="entry name" value="NAD(P)-binding Rossmann-fold domains"/>
    <property type="match status" value="1"/>
</dbReference>
<dbReference type="EC" id="2.3.1.41" evidence="1"/>
<dbReference type="AlphaFoldDB" id="A0A0T9LEZ0"/>
<dbReference type="RefSeq" id="WP_050119642.1">
    <property type="nucleotide sequence ID" value="NZ_CAWMAB010000009.1"/>
</dbReference>
<dbReference type="InterPro" id="IPR051397">
    <property type="entry name" value="Zn-ADH-like_protein"/>
</dbReference>
<dbReference type="Gene3D" id="3.90.180.10">
    <property type="entry name" value="Medium-chain alcohol dehydrogenases, catalytic domain"/>
    <property type="match status" value="1"/>
</dbReference>
<dbReference type="InterPro" id="IPR011032">
    <property type="entry name" value="GroES-like_sf"/>
</dbReference>
<gene>
    <name evidence="1" type="primary">qor2_2</name>
    <name evidence="1" type="ORF">ERS008491_02477</name>
</gene>
<dbReference type="SUPFAM" id="SSF50129">
    <property type="entry name" value="GroES-like"/>
    <property type="match status" value="1"/>
</dbReference>
<dbReference type="Proteomes" id="UP000045824">
    <property type="component" value="Unassembled WGS sequence"/>
</dbReference>
<reference evidence="1 2" key="1">
    <citation type="submission" date="2015-03" db="EMBL/GenBank/DDBJ databases">
        <authorList>
            <person name="Murphy D."/>
        </authorList>
    </citation>
    <scope>NUCLEOTIDE SEQUENCE [LARGE SCALE GENOMIC DNA]</scope>
    <source>
        <strain evidence="1 2">FCF326</strain>
    </source>
</reference>
<keyword evidence="1" id="KW-0808">Transferase</keyword>
<dbReference type="Gene3D" id="3.40.50.720">
    <property type="entry name" value="NAD(P)-binding Rossmann-like Domain"/>
    <property type="match status" value="1"/>
</dbReference>
<accession>A0A0T9LEZ0</accession>
<sequence length="322" mass="33787">MKAAIVQTLGKPPVLGQFAEPIPIAGETVVNVIAAGIKQLDRAIVRGTHYSSPKILPIVPGTDGIGSLSDGSRVYFASFRPPFGAMAEKAIASWYVPVPPEVNDATAAALINPGLAAWLPLVWRAKIQPGETVLIMGATGTSGKLAIAAARHLGAGRIIAAGRRQEVLATLGADATVDLTLQGAELTDAFVQAAGPTGYHVIVDYIWGPATEALFAALTRHDLTSHANDSDRGIRLVNVGSMASPTLQLPSAVLRSANLHILGSGTGNFPPIPELKQIATDIFSLAAQQKISIDTQVHKLEEVADVWDLNKNSDIRSVLSIK</sequence>
<keyword evidence="1" id="KW-0012">Acyltransferase</keyword>
<name>A0A0T9LEZ0_YERKR</name>
<organism evidence="1 2">
    <name type="scientific">Yersinia kristensenii</name>
    <dbReference type="NCBI Taxonomy" id="28152"/>
    <lineage>
        <taxon>Bacteria</taxon>
        <taxon>Pseudomonadati</taxon>
        <taxon>Pseudomonadota</taxon>
        <taxon>Gammaproteobacteria</taxon>
        <taxon>Enterobacterales</taxon>
        <taxon>Yersiniaceae</taxon>
        <taxon>Yersinia</taxon>
    </lineage>
</organism>
<dbReference type="EMBL" id="CPYI01000009">
    <property type="protein sequence ID" value="CNE87099.1"/>
    <property type="molecule type" value="Genomic_DNA"/>
</dbReference>
<evidence type="ECO:0000313" key="2">
    <source>
        <dbReference type="Proteomes" id="UP000045824"/>
    </source>
</evidence>
<dbReference type="GO" id="GO:0016491">
    <property type="term" value="F:oxidoreductase activity"/>
    <property type="evidence" value="ECO:0007669"/>
    <property type="project" value="TreeGrafter"/>
</dbReference>
<evidence type="ECO:0000313" key="1">
    <source>
        <dbReference type="EMBL" id="CNE87099.1"/>
    </source>
</evidence>
<dbReference type="InterPro" id="IPR036291">
    <property type="entry name" value="NAD(P)-bd_dom_sf"/>
</dbReference>
<dbReference type="GO" id="GO:0004315">
    <property type="term" value="F:3-oxoacyl-[acyl-carrier-protein] synthase activity"/>
    <property type="evidence" value="ECO:0007669"/>
    <property type="project" value="UniProtKB-EC"/>
</dbReference>
<dbReference type="PANTHER" id="PTHR43677:SF11">
    <property type="entry name" value="ZINC-CONTAINING ALCOHOL DEHYDROGENASE"/>
    <property type="match status" value="1"/>
</dbReference>
<protein>
    <submittedName>
        <fullName evidence="1">Zinc-binding dehydrogenase</fullName>
        <ecNumber evidence="1">2.3.1.41</ecNumber>
    </submittedName>
</protein>
<proteinExistence type="predicted"/>